<dbReference type="EMBL" id="GBXM01102997">
    <property type="protein sequence ID" value="JAH05580.1"/>
    <property type="molecule type" value="Transcribed_RNA"/>
</dbReference>
<reference evidence="2" key="1">
    <citation type="submission" date="2014-11" db="EMBL/GenBank/DDBJ databases">
        <authorList>
            <person name="Amaro Gonzalez C."/>
        </authorList>
    </citation>
    <scope>NUCLEOTIDE SEQUENCE</scope>
</reference>
<reference evidence="2" key="2">
    <citation type="journal article" date="2015" name="Fish Shellfish Immunol.">
        <title>Early steps in the European eel (Anguilla anguilla)-Vibrio vulnificus interaction in the gills: Role of the RtxA13 toxin.</title>
        <authorList>
            <person name="Callol A."/>
            <person name="Pajuelo D."/>
            <person name="Ebbesson L."/>
            <person name="Teles M."/>
            <person name="MacKenzie S."/>
            <person name="Amaro C."/>
        </authorList>
    </citation>
    <scope>NUCLEOTIDE SEQUENCE</scope>
</reference>
<evidence type="ECO:0000256" key="1">
    <source>
        <dbReference type="SAM" id="SignalP"/>
    </source>
</evidence>
<evidence type="ECO:0000313" key="2">
    <source>
        <dbReference type="EMBL" id="JAH05580.1"/>
    </source>
</evidence>
<sequence>MPIVFLAVLTALSSLSCFHVLPKKQMRQKVMFVLYYKRAHLKPNQH</sequence>
<organism evidence="2">
    <name type="scientific">Anguilla anguilla</name>
    <name type="common">European freshwater eel</name>
    <name type="synonym">Muraena anguilla</name>
    <dbReference type="NCBI Taxonomy" id="7936"/>
    <lineage>
        <taxon>Eukaryota</taxon>
        <taxon>Metazoa</taxon>
        <taxon>Chordata</taxon>
        <taxon>Craniata</taxon>
        <taxon>Vertebrata</taxon>
        <taxon>Euteleostomi</taxon>
        <taxon>Actinopterygii</taxon>
        <taxon>Neopterygii</taxon>
        <taxon>Teleostei</taxon>
        <taxon>Anguilliformes</taxon>
        <taxon>Anguillidae</taxon>
        <taxon>Anguilla</taxon>
    </lineage>
</organism>
<name>A0A0E9PNB5_ANGAN</name>
<protein>
    <submittedName>
        <fullName evidence="2">Uncharacterized protein</fullName>
    </submittedName>
</protein>
<proteinExistence type="predicted"/>
<keyword evidence="1" id="KW-0732">Signal</keyword>
<dbReference type="AlphaFoldDB" id="A0A0E9PNB5"/>
<feature type="chain" id="PRO_5002430747" evidence="1">
    <location>
        <begin position="18"/>
        <end position="46"/>
    </location>
</feature>
<feature type="signal peptide" evidence="1">
    <location>
        <begin position="1"/>
        <end position="17"/>
    </location>
</feature>
<accession>A0A0E9PNB5</accession>